<evidence type="ECO:0000256" key="5">
    <source>
        <dbReference type="ARBA" id="ARBA00022692"/>
    </source>
</evidence>
<feature type="domain" description="Major facilitator superfamily (MFS) profile" evidence="9">
    <location>
        <begin position="31"/>
        <end position="517"/>
    </location>
</feature>
<evidence type="ECO:0000313" key="11">
    <source>
        <dbReference type="Proteomes" id="UP000433652"/>
    </source>
</evidence>
<dbReference type="OrthoDB" id="9812221at2"/>
<dbReference type="PANTHER" id="PTHR42718">
    <property type="entry name" value="MAJOR FACILITATOR SUPERFAMILY MULTIDRUG TRANSPORTER MFSC"/>
    <property type="match status" value="1"/>
</dbReference>
<evidence type="ECO:0000256" key="8">
    <source>
        <dbReference type="SAM" id="Phobius"/>
    </source>
</evidence>
<dbReference type="CDD" id="cd17503">
    <property type="entry name" value="MFS_LmrB_MDR_like"/>
    <property type="match status" value="1"/>
</dbReference>
<evidence type="ECO:0000256" key="2">
    <source>
        <dbReference type="ARBA" id="ARBA00008537"/>
    </source>
</evidence>
<feature type="transmembrane region" description="Helical" evidence="8">
    <location>
        <begin position="20"/>
        <end position="41"/>
    </location>
</feature>
<evidence type="ECO:0000256" key="4">
    <source>
        <dbReference type="ARBA" id="ARBA00022475"/>
    </source>
</evidence>
<evidence type="ECO:0000313" key="10">
    <source>
        <dbReference type="EMBL" id="MXO59126.1"/>
    </source>
</evidence>
<keyword evidence="5 8" id="KW-0812">Transmembrane</keyword>
<dbReference type="PANTHER" id="PTHR42718:SF9">
    <property type="entry name" value="MAJOR FACILITATOR SUPERFAMILY MULTIDRUG TRANSPORTER MFSC"/>
    <property type="match status" value="1"/>
</dbReference>
<keyword evidence="7 8" id="KW-0472">Membrane</keyword>
<feature type="transmembrane region" description="Helical" evidence="8">
    <location>
        <begin position="97"/>
        <end position="116"/>
    </location>
</feature>
<dbReference type="GO" id="GO:0022857">
    <property type="term" value="F:transmembrane transporter activity"/>
    <property type="evidence" value="ECO:0007669"/>
    <property type="project" value="InterPro"/>
</dbReference>
<name>A0A6I4SWF6_9SPHN</name>
<feature type="transmembrane region" description="Helical" evidence="8">
    <location>
        <begin position="383"/>
        <end position="405"/>
    </location>
</feature>
<feature type="transmembrane region" description="Helical" evidence="8">
    <location>
        <begin position="494"/>
        <end position="512"/>
    </location>
</feature>
<comment type="caution">
    <text evidence="10">The sequence shown here is derived from an EMBL/GenBank/DDBJ whole genome shotgun (WGS) entry which is preliminary data.</text>
</comment>
<dbReference type="AlphaFoldDB" id="A0A6I4SWF6"/>
<feature type="transmembrane region" description="Helical" evidence="8">
    <location>
        <begin position="284"/>
        <end position="304"/>
    </location>
</feature>
<dbReference type="GO" id="GO:0005886">
    <property type="term" value="C:plasma membrane"/>
    <property type="evidence" value="ECO:0007669"/>
    <property type="project" value="UniProtKB-SubCell"/>
</dbReference>
<comment type="subcellular location">
    <subcellularLocation>
        <location evidence="1">Cell membrane</location>
        <topology evidence="1">Multi-pass membrane protein</topology>
    </subcellularLocation>
</comment>
<feature type="transmembrane region" description="Helical" evidence="8">
    <location>
        <begin position="324"/>
        <end position="343"/>
    </location>
</feature>
<evidence type="ECO:0000256" key="1">
    <source>
        <dbReference type="ARBA" id="ARBA00004651"/>
    </source>
</evidence>
<feature type="transmembrane region" description="Helical" evidence="8">
    <location>
        <begin position="215"/>
        <end position="234"/>
    </location>
</feature>
<keyword evidence="3" id="KW-0813">Transport</keyword>
<dbReference type="Gene3D" id="1.20.1250.20">
    <property type="entry name" value="MFS general substrate transporter like domains"/>
    <property type="match status" value="1"/>
</dbReference>
<gene>
    <name evidence="10" type="ORF">GRI89_06180</name>
</gene>
<evidence type="ECO:0000256" key="6">
    <source>
        <dbReference type="ARBA" id="ARBA00022989"/>
    </source>
</evidence>
<dbReference type="InterPro" id="IPR004638">
    <property type="entry name" value="EmrB-like"/>
</dbReference>
<keyword evidence="6 8" id="KW-1133">Transmembrane helix</keyword>
<sequence>MASAAPARGGRARPQLLEDVAALPAANTGLLIFGVMLASLLQVLDITIANVAIPHMQSALGATADSITWVLTSYIIATAVAMPITGWLADRVGARRLFILSTAGFIASSMLCGLAQNLSEMVLFRALQGVSGAFIGPLSQSFMLDSTRPSKHPQMMALWGLGIMIGPIVGPVLGGWLTENWDWRFVFFVNLPVGILALALLVTNLPHRPTRRRRFDVAGFFYIGLTMATLQLMLDRGQQLDWFDSLEIWVYLFLTITGAWLAIVHFVTAKDPLFERELFADRNFVVAVLFMLVVGVVMFAVMALLPPMMQRLLGYGVIDTGMALMPRGVGVLISMQLAGLAVRHHADPRVLVGGGFFIVGLSLWEMAHWSLDVDYSHIWWTGIFQGLGMGFIFIPLQAIAFATLAPRFRTDGSSLLNLMRSIGSSIGISVTTTLLIRSVQMSHEDLASHVTAASSSMFDVSEMDRFQTVGEAALQFGDAMVNRQAAMIGYINDFSFMMWLSFAAIPLVLFMSKPPRR</sequence>
<proteinExistence type="inferred from homology"/>
<evidence type="ECO:0000256" key="7">
    <source>
        <dbReference type="ARBA" id="ARBA00023136"/>
    </source>
</evidence>
<dbReference type="Gene3D" id="1.20.1720.10">
    <property type="entry name" value="Multidrug resistance protein D"/>
    <property type="match status" value="1"/>
</dbReference>
<evidence type="ECO:0000259" key="9">
    <source>
        <dbReference type="PROSITE" id="PS50850"/>
    </source>
</evidence>
<reference evidence="10 11" key="1">
    <citation type="submission" date="2019-12" db="EMBL/GenBank/DDBJ databases">
        <title>Genomic-based taxomic classification of the family Erythrobacteraceae.</title>
        <authorList>
            <person name="Xu L."/>
        </authorList>
    </citation>
    <scope>NUCLEOTIDE SEQUENCE [LARGE SCALE GENOMIC DNA]</scope>
    <source>
        <strain evidence="10 11">MCCC 1K01500</strain>
    </source>
</reference>
<accession>A0A6I4SWF6</accession>
<dbReference type="RefSeq" id="WP_159793284.1">
    <property type="nucleotide sequence ID" value="NZ_WTYM01000033.1"/>
</dbReference>
<comment type="similarity">
    <text evidence="2">Belongs to the major facilitator superfamily. EmrB family.</text>
</comment>
<dbReference type="SUPFAM" id="SSF103473">
    <property type="entry name" value="MFS general substrate transporter"/>
    <property type="match status" value="1"/>
</dbReference>
<dbReference type="Pfam" id="PF07690">
    <property type="entry name" value="MFS_1"/>
    <property type="match status" value="1"/>
</dbReference>
<feature type="transmembrane region" description="Helical" evidence="8">
    <location>
        <begin position="66"/>
        <end position="85"/>
    </location>
</feature>
<dbReference type="PROSITE" id="PS50850">
    <property type="entry name" value="MFS"/>
    <property type="match status" value="1"/>
</dbReference>
<evidence type="ECO:0000256" key="3">
    <source>
        <dbReference type="ARBA" id="ARBA00022448"/>
    </source>
</evidence>
<feature type="transmembrane region" description="Helical" evidence="8">
    <location>
        <begin position="122"/>
        <end position="144"/>
    </location>
</feature>
<feature type="transmembrane region" description="Helical" evidence="8">
    <location>
        <begin position="246"/>
        <end position="264"/>
    </location>
</feature>
<dbReference type="EMBL" id="WTYM01000033">
    <property type="protein sequence ID" value="MXO59126.1"/>
    <property type="molecule type" value="Genomic_DNA"/>
</dbReference>
<keyword evidence="11" id="KW-1185">Reference proteome</keyword>
<protein>
    <submittedName>
        <fullName evidence="10">DHA2 family efflux MFS transporter permease subunit</fullName>
    </submittedName>
</protein>
<dbReference type="NCBIfam" id="TIGR00711">
    <property type="entry name" value="efflux_EmrB"/>
    <property type="match status" value="1"/>
</dbReference>
<dbReference type="InterPro" id="IPR011701">
    <property type="entry name" value="MFS"/>
</dbReference>
<keyword evidence="4" id="KW-1003">Cell membrane</keyword>
<dbReference type="Proteomes" id="UP000433652">
    <property type="component" value="Unassembled WGS sequence"/>
</dbReference>
<dbReference type="InterPro" id="IPR020846">
    <property type="entry name" value="MFS_dom"/>
</dbReference>
<feature type="transmembrane region" description="Helical" evidence="8">
    <location>
        <begin position="183"/>
        <end position="203"/>
    </location>
</feature>
<dbReference type="InterPro" id="IPR036259">
    <property type="entry name" value="MFS_trans_sf"/>
</dbReference>
<feature type="transmembrane region" description="Helical" evidence="8">
    <location>
        <begin position="350"/>
        <end position="371"/>
    </location>
</feature>
<organism evidence="10 11">
    <name type="scientific">Croceibacterium salegens</name>
    <dbReference type="NCBI Taxonomy" id="1737568"/>
    <lineage>
        <taxon>Bacteria</taxon>
        <taxon>Pseudomonadati</taxon>
        <taxon>Pseudomonadota</taxon>
        <taxon>Alphaproteobacteria</taxon>
        <taxon>Sphingomonadales</taxon>
        <taxon>Erythrobacteraceae</taxon>
        <taxon>Croceibacterium</taxon>
    </lineage>
</organism>
<feature type="transmembrane region" description="Helical" evidence="8">
    <location>
        <begin position="156"/>
        <end position="177"/>
    </location>
</feature>